<feature type="compositionally biased region" description="Polar residues" evidence="1">
    <location>
        <begin position="287"/>
        <end position="298"/>
    </location>
</feature>
<dbReference type="Proteomes" id="UP000826661">
    <property type="component" value="Chromosome III"/>
</dbReference>
<gene>
    <name evidence="2" type="ORF">H0G86_005985</name>
</gene>
<feature type="region of interest" description="Disordered" evidence="1">
    <location>
        <begin position="379"/>
        <end position="413"/>
    </location>
</feature>
<name>A0A8G0LFS9_9HYPO</name>
<evidence type="ECO:0000256" key="1">
    <source>
        <dbReference type="SAM" id="MobiDB-lite"/>
    </source>
</evidence>
<dbReference type="AlphaFoldDB" id="A0A8G0LFS9"/>
<feature type="region of interest" description="Disordered" evidence="1">
    <location>
        <begin position="241"/>
        <end position="299"/>
    </location>
</feature>
<dbReference type="EMBL" id="CP075866">
    <property type="protein sequence ID" value="QYS98830.1"/>
    <property type="molecule type" value="Genomic_DNA"/>
</dbReference>
<evidence type="ECO:0000313" key="2">
    <source>
        <dbReference type="EMBL" id="QYS98830.1"/>
    </source>
</evidence>
<protein>
    <submittedName>
        <fullName evidence="2">Uncharacterized protein</fullName>
    </submittedName>
</protein>
<sequence>MASHRHNPSLAGSTIYHQNQCRNSGTLPSASQSSPTDFIPSWLQHVQTSGMYNDTSREIFRQASPDPEKTFWHPNGIPTVHIQSKYNAGRYQASDVFIQDTPSPPSLTGQTSRHLVHEPYLNDDYDKVVHNRKGHSPPEAHVSTPSGVSLADHNIFEKQARRKTRKDRYNTIKIKDARRGKQQAKRTSTRVSKNGRLRSGREIMANFTSSAITHPNERITLKPSFTPGLFVNGRSSVPQTDLVFNDIPSPDQGRTPVDNEQRAKPIARKSEREEDDAPSDSPDTRNSRATSITSSSYFQPIRRPITTDIINDDAVTGRANTIWCHRDNGSNGAKDCDGDNNRPPSQRGSFTLHIRPIYSFSPTTAPHCSDLNMLNTPLSSNGNSIQEAQKESAARHRERNIEGNGDDRNLCDGNQVKATKYRDIGVMTKVIVPTQEQNHAHPIPFHKCYLTKETNKNSCLN</sequence>
<evidence type="ECO:0000313" key="3">
    <source>
        <dbReference type="Proteomes" id="UP000826661"/>
    </source>
</evidence>
<feature type="compositionally biased region" description="Basic and acidic residues" evidence="1">
    <location>
        <begin position="257"/>
        <end position="272"/>
    </location>
</feature>
<keyword evidence="3" id="KW-1185">Reference proteome</keyword>
<accession>A0A8G0LFS9</accession>
<feature type="compositionally biased region" description="Basic residues" evidence="1">
    <location>
        <begin position="180"/>
        <end position="198"/>
    </location>
</feature>
<feature type="region of interest" description="Disordered" evidence="1">
    <location>
        <begin position="174"/>
        <end position="198"/>
    </location>
</feature>
<proteinExistence type="predicted"/>
<feature type="region of interest" description="Disordered" evidence="1">
    <location>
        <begin position="326"/>
        <end position="349"/>
    </location>
</feature>
<organism evidence="2 3">
    <name type="scientific">Trichoderma simmonsii</name>
    <dbReference type="NCBI Taxonomy" id="1491479"/>
    <lineage>
        <taxon>Eukaryota</taxon>
        <taxon>Fungi</taxon>
        <taxon>Dikarya</taxon>
        <taxon>Ascomycota</taxon>
        <taxon>Pezizomycotina</taxon>
        <taxon>Sordariomycetes</taxon>
        <taxon>Hypocreomycetidae</taxon>
        <taxon>Hypocreales</taxon>
        <taxon>Hypocreaceae</taxon>
        <taxon>Trichoderma</taxon>
    </lineage>
</organism>
<feature type="compositionally biased region" description="Basic and acidic residues" evidence="1">
    <location>
        <begin position="388"/>
        <end position="410"/>
    </location>
</feature>
<reference evidence="2 3" key="1">
    <citation type="journal article" date="2021" name="BMC Genomics">
        <title>Telomere-to-telomere genome assembly of asparaginase-producing Trichoderma simmonsii.</title>
        <authorList>
            <person name="Chung D."/>
            <person name="Kwon Y.M."/>
            <person name="Yang Y."/>
        </authorList>
    </citation>
    <scope>NUCLEOTIDE SEQUENCE [LARGE SCALE GENOMIC DNA]</scope>
    <source>
        <strain evidence="2 3">GH-Sj1</strain>
    </source>
</reference>
<feature type="compositionally biased region" description="Basic and acidic residues" evidence="1">
    <location>
        <begin position="326"/>
        <end position="340"/>
    </location>
</feature>